<keyword evidence="3" id="KW-1185">Reference proteome</keyword>
<evidence type="ECO:0000313" key="2">
    <source>
        <dbReference type="EMBL" id="KAJ8949503.1"/>
    </source>
</evidence>
<dbReference type="PANTHER" id="PTHR12654">
    <property type="entry name" value="BILE ACID BETA-GLUCOSIDASE-RELATED"/>
    <property type="match status" value="1"/>
</dbReference>
<dbReference type="InterPro" id="IPR052566">
    <property type="entry name" value="Non-lysos_glucosylceramidase"/>
</dbReference>
<dbReference type="Pfam" id="PF14223">
    <property type="entry name" value="Retrotran_gag_2"/>
    <property type="match status" value="1"/>
</dbReference>
<accession>A0AAV8YEQ7</accession>
<dbReference type="EMBL" id="JANEYF010002228">
    <property type="protein sequence ID" value="KAJ8949503.1"/>
    <property type="molecule type" value="Genomic_DNA"/>
</dbReference>
<gene>
    <name evidence="2" type="ORF">NQ314_008196</name>
</gene>
<dbReference type="Pfam" id="PF12215">
    <property type="entry name" value="Glyco_hydr_116N"/>
    <property type="match status" value="1"/>
</dbReference>
<sequence>MGKDVSIRKEKTVSPKYGLILKLNHIYPENRSQNYTPTIRVFWSLLPLILRYIWYYMKHVLTGKSIVMDYVKVQRAKQIYEGTSNYIDWRYSMEIHLINCELWDYVDGTKDDEKMSKRSLAAIVSGVQTHIYTEIRELKTGKPVWDRLEKMYQSKDFSRIASLIEQLGIIRCSDCKNMDEYLTKKVKIGQQLKAIDNEMKDCVLAALIFVSLPDYYKTLIMALGLLAEAVKQISDVESHDRNTYFDEIKLQYLHNDERTHEELESEETSCDLSKSDTSFNVMNPNLQEDENETKQQVALECQVSKEVSEESHRCPQCERKTPHRMKGLKAWQSLLDGSMCQYTGLYPRAWTEYDLSDYGIKLSCRQISPIVPNDYTSTSLPCAVFVWDIENLADNERTVTISFTFKNGTGNKKVDKASTCSSKAFSYIHSEGVVLYHTLVKMQCAYALAAKPEDGVNISKCLYFDPNSDGLKPWIQLKNNGSFDKTIKTNHGHIFGEMACGIATKTTLAQSDTKQIVMSLAWDMPTINFPGKETKYNRFYTEKFGKENAVLKIVDFAFNNYDSWEQSIFDWQKNVLNDSQLPDWYKSALFNETYFISDGGGVWLSLNEGEAEQLSETDPSREDYVEGEV</sequence>
<dbReference type="PANTHER" id="PTHR12654:SF0">
    <property type="entry name" value="NON-LYSOSOMAL GLUCOSYLCERAMIDASE"/>
    <property type="match status" value="1"/>
</dbReference>
<name>A0AAV8YEQ7_9CUCU</name>
<organism evidence="2 3">
    <name type="scientific">Rhamnusium bicolor</name>
    <dbReference type="NCBI Taxonomy" id="1586634"/>
    <lineage>
        <taxon>Eukaryota</taxon>
        <taxon>Metazoa</taxon>
        <taxon>Ecdysozoa</taxon>
        <taxon>Arthropoda</taxon>
        <taxon>Hexapoda</taxon>
        <taxon>Insecta</taxon>
        <taxon>Pterygota</taxon>
        <taxon>Neoptera</taxon>
        <taxon>Endopterygota</taxon>
        <taxon>Coleoptera</taxon>
        <taxon>Polyphaga</taxon>
        <taxon>Cucujiformia</taxon>
        <taxon>Chrysomeloidea</taxon>
        <taxon>Cerambycidae</taxon>
        <taxon>Lepturinae</taxon>
        <taxon>Rhagiini</taxon>
        <taxon>Rhamnusium</taxon>
    </lineage>
</organism>
<evidence type="ECO:0000313" key="3">
    <source>
        <dbReference type="Proteomes" id="UP001162156"/>
    </source>
</evidence>
<comment type="caution">
    <text evidence="2">The sequence shown here is derived from an EMBL/GenBank/DDBJ whole genome shotgun (WGS) entry which is preliminary data.</text>
</comment>
<protein>
    <recommendedName>
        <fullName evidence="1">Glycosyl-hydrolase family 116 N-terminal domain-containing protein</fullName>
    </recommendedName>
</protein>
<dbReference type="Proteomes" id="UP001162156">
    <property type="component" value="Unassembled WGS sequence"/>
</dbReference>
<evidence type="ECO:0000259" key="1">
    <source>
        <dbReference type="Pfam" id="PF12215"/>
    </source>
</evidence>
<dbReference type="InterPro" id="IPR024462">
    <property type="entry name" value="GH116_N"/>
</dbReference>
<feature type="domain" description="Glycosyl-hydrolase family 116 N-terminal" evidence="1">
    <location>
        <begin position="294"/>
        <end position="564"/>
    </location>
</feature>
<dbReference type="AlphaFoldDB" id="A0AAV8YEQ7"/>
<dbReference type="GO" id="GO:0008422">
    <property type="term" value="F:beta-glucosidase activity"/>
    <property type="evidence" value="ECO:0007669"/>
    <property type="project" value="TreeGrafter"/>
</dbReference>
<proteinExistence type="predicted"/>
<reference evidence="2" key="1">
    <citation type="journal article" date="2023" name="Insect Mol. Biol.">
        <title>Genome sequencing provides insights into the evolution of gene families encoding plant cell wall-degrading enzymes in longhorned beetles.</title>
        <authorList>
            <person name="Shin N.R."/>
            <person name="Okamura Y."/>
            <person name="Kirsch R."/>
            <person name="Pauchet Y."/>
        </authorList>
    </citation>
    <scope>NUCLEOTIDE SEQUENCE</scope>
    <source>
        <strain evidence="2">RBIC_L_NR</strain>
    </source>
</reference>